<dbReference type="Proteomes" id="UP000032309">
    <property type="component" value="Unassembled WGS sequence"/>
</dbReference>
<sequence>MAKKIDTKKAERKIKEALEILKMLGFPRQQQNERSALTLLSLLNLKPNDAWESASDPLIGITPMMEFFAVHYGKRYAPNTRETVRRQTVHQFMQAGMIVPNPDKPLRPTNSPQAVYQIEPSVLKLFREFGRPAWGSHLRSYLHAVKTLKNLYARERDMRRIPVKLSNGREVSLSPGGQNILIKKIIDDFCPLFTPGGRIIYVGDTETKWAYFDSNALKELAIEIEEHGKMPDVVVHHVEKNWLVLIEAVTSHGPVNPKRRQELKTLFAGSKVGIVYVTAFLDRKAMIKYLDEISWETEVWIAETPTHLIHFNGERFLGPYEE</sequence>
<dbReference type="InterPro" id="IPR041963">
    <property type="entry name" value="BsuBI/PstI_C_sf"/>
</dbReference>
<proteinExistence type="predicted"/>
<dbReference type="Gene3D" id="3.40.1350.80">
    <property type="match status" value="1"/>
</dbReference>
<feature type="domain" description="BsuBI/PstI restriction endonuclease HTH" evidence="2">
    <location>
        <begin position="12"/>
        <end position="149"/>
    </location>
</feature>
<gene>
    <name evidence="3" type="ORF">BROSI_A3154</name>
</gene>
<protein>
    <submittedName>
        <fullName evidence="3">Site-specific DNA-methyltransferase</fullName>
    </submittedName>
</protein>
<dbReference type="InterPro" id="IPR041962">
    <property type="entry name" value="BsuBI/PstI_N_sf"/>
</dbReference>
<comment type="caution">
    <text evidence="3">The sequence shown here is derived from an EMBL/GenBank/DDBJ whole genome shotgun (WGS) entry which is preliminary data.</text>
</comment>
<evidence type="ECO:0000313" key="3">
    <source>
        <dbReference type="EMBL" id="GAN34616.1"/>
    </source>
</evidence>
<reference evidence="4" key="1">
    <citation type="journal article" date="2015" name="Genome Announc.">
        <title>Draft Genome Sequence of an Anaerobic Ammonium-Oxidizing Bacterium, "Candidatus Brocadia sinica".</title>
        <authorList>
            <person name="Oshiki M."/>
            <person name="Shinyako-Hata K."/>
            <person name="Satoh H."/>
            <person name="Okabe S."/>
        </authorList>
    </citation>
    <scope>NUCLEOTIDE SEQUENCE [LARGE SCALE GENOMIC DNA]</scope>
    <source>
        <strain evidence="4">JPN1</strain>
    </source>
</reference>
<feature type="domain" description="BsuBI/PstI restriction endonuclease" evidence="1">
    <location>
        <begin position="161"/>
        <end position="314"/>
    </location>
</feature>
<dbReference type="RefSeq" id="WP_052564599.1">
    <property type="nucleotide sequence ID" value="NZ_BAFN01000001.1"/>
</dbReference>
<dbReference type="Pfam" id="PF17728">
    <property type="entry name" value="BsuBI_PstI_RE_N"/>
    <property type="match status" value="1"/>
</dbReference>
<dbReference type="EMBL" id="BAFN01000001">
    <property type="protein sequence ID" value="GAN34616.1"/>
    <property type="molecule type" value="Genomic_DNA"/>
</dbReference>
<evidence type="ECO:0000259" key="1">
    <source>
        <dbReference type="Pfam" id="PF06616"/>
    </source>
</evidence>
<accession>A0ABQ0K0R3</accession>
<keyword evidence="4" id="KW-1185">Reference proteome</keyword>
<name>A0ABQ0K0R3_9BACT</name>
<dbReference type="InterPro" id="IPR041454">
    <property type="entry name" value="BsuBI/PstI_N"/>
</dbReference>
<organism evidence="3 4">
    <name type="scientific">Candidatus Brocadia sinica JPN1</name>
    <dbReference type="NCBI Taxonomy" id="1197129"/>
    <lineage>
        <taxon>Bacteria</taxon>
        <taxon>Pseudomonadati</taxon>
        <taxon>Planctomycetota</taxon>
        <taxon>Candidatus Brocadiia</taxon>
        <taxon>Candidatus Brocadiales</taxon>
        <taxon>Candidatus Brocadiaceae</taxon>
        <taxon>Candidatus Brocadia</taxon>
    </lineage>
</organism>
<dbReference type="Pfam" id="PF06616">
    <property type="entry name" value="BsuBI_PstI_RE"/>
    <property type="match status" value="1"/>
</dbReference>
<evidence type="ECO:0000259" key="2">
    <source>
        <dbReference type="Pfam" id="PF17728"/>
    </source>
</evidence>
<dbReference type="InterPro" id="IPR009528">
    <property type="entry name" value="Restrct_endonuc_II_BsuBI_C"/>
</dbReference>
<dbReference type="Gene3D" id="1.10.10.1820">
    <property type="entry name" value="BsuBI/PstI restriction endonuclease-like"/>
    <property type="match status" value="1"/>
</dbReference>
<evidence type="ECO:0000313" key="4">
    <source>
        <dbReference type="Proteomes" id="UP000032309"/>
    </source>
</evidence>